<evidence type="ECO:0000313" key="5">
    <source>
        <dbReference type="Proteomes" id="UP000813463"/>
    </source>
</evidence>
<gene>
    <name evidence="6" type="primary">LOC110796305</name>
</gene>
<dbReference type="KEGG" id="soe:110796305"/>
<protein>
    <submittedName>
        <fullName evidence="6">Fibrillin protein 5 homolog isoform X1</fullName>
    </submittedName>
</protein>
<dbReference type="OrthoDB" id="201321at2759"/>
<dbReference type="Proteomes" id="UP000813463">
    <property type="component" value="Chromosome 3"/>
</dbReference>
<dbReference type="InterPro" id="IPR039633">
    <property type="entry name" value="PAP"/>
</dbReference>
<dbReference type="PANTHER" id="PTHR31906">
    <property type="entry name" value="PLASTID-LIPID-ASSOCIATED PROTEIN 4, CHLOROPLASTIC-RELATED"/>
    <property type="match status" value="1"/>
</dbReference>
<keyword evidence="5" id="KW-1185">Reference proteome</keyword>
<dbReference type="GO" id="GO:0010236">
    <property type="term" value="P:plastoquinone biosynthetic process"/>
    <property type="evidence" value="ECO:0000318"/>
    <property type="project" value="GO_Central"/>
</dbReference>
<organism evidence="5 6">
    <name type="scientific">Spinacia oleracea</name>
    <name type="common">Spinach</name>
    <dbReference type="NCBI Taxonomy" id="3562"/>
    <lineage>
        <taxon>Eukaryota</taxon>
        <taxon>Viridiplantae</taxon>
        <taxon>Streptophyta</taxon>
        <taxon>Embryophyta</taxon>
        <taxon>Tracheophyta</taxon>
        <taxon>Spermatophyta</taxon>
        <taxon>Magnoliopsida</taxon>
        <taxon>eudicotyledons</taxon>
        <taxon>Gunneridae</taxon>
        <taxon>Pentapetalae</taxon>
        <taxon>Caryophyllales</taxon>
        <taxon>Chenopodiaceae</taxon>
        <taxon>Chenopodioideae</taxon>
        <taxon>Anserineae</taxon>
        <taxon>Spinacia</taxon>
    </lineage>
</organism>
<dbReference type="RefSeq" id="XP_021857052.1">
    <property type="nucleotide sequence ID" value="XM_022001360.2"/>
</dbReference>
<keyword evidence="3" id="KW-0809">Transit peptide</keyword>
<accession>A0A9R0IWS6</accession>
<reference evidence="5" key="1">
    <citation type="journal article" date="2021" name="Nat. Commun.">
        <title>Genomic analyses provide insights into spinach domestication and the genetic basis of agronomic traits.</title>
        <authorList>
            <person name="Cai X."/>
            <person name="Sun X."/>
            <person name="Xu C."/>
            <person name="Sun H."/>
            <person name="Wang X."/>
            <person name="Ge C."/>
            <person name="Zhang Z."/>
            <person name="Wang Q."/>
            <person name="Fei Z."/>
            <person name="Jiao C."/>
            <person name="Wang Q."/>
        </authorList>
    </citation>
    <scope>NUCLEOTIDE SEQUENCE [LARGE SCALE GENOMIC DNA]</scope>
    <source>
        <strain evidence="5">cv. Varoflay</strain>
    </source>
</reference>
<dbReference type="GeneID" id="110796305"/>
<evidence type="ECO:0000313" key="6">
    <source>
        <dbReference type="RefSeq" id="XP_021857052.1"/>
    </source>
</evidence>
<sequence>MATNLMQPQFPQLSKIKIPITSLSLPTPISNYTKFKHCPFSGFRLRISCNSQEHNSSLLVDDEDPNALTKASIYQAIEGINRGVFGVTSAKKKEIEDLVMELEANNPTPNPTHTLDKVSGCWKLIYSTITILGSKRTKLGLRDFINLGEFLQIIDIAEGKAVNTIKFSAKGLNLLNGLLTIQASFSVASPSRVNINYDNSQITPEQLMNLFKKNYDLLLSIFNPEGWLEITYPLSINSFIMLIKITPSVLFYLLHFDQKALTKTGQMEQAI</sequence>
<proteinExistence type="predicted"/>
<evidence type="ECO:0000259" key="4">
    <source>
        <dbReference type="Pfam" id="PF04755"/>
    </source>
</evidence>
<keyword evidence="2" id="KW-0934">Plastid</keyword>
<evidence type="ECO:0000256" key="2">
    <source>
        <dbReference type="ARBA" id="ARBA00022640"/>
    </source>
</evidence>
<name>A0A9R0IWS6_SPIOL</name>
<evidence type="ECO:0000256" key="3">
    <source>
        <dbReference type="ARBA" id="ARBA00022946"/>
    </source>
</evidence>
<dbReference type="GO" id="GO:0009535">
    <property type="term" value="C:chloroplast thylakoid membrane"/>
    <property type="evidence" value="ECO:0000318"/>
    <property type="project" value="GO_Central"/>
</dbReference>
<dbReference type="InterPro" id="IPR006843">
    <property type="entry name" value="PAP/fibrillin_dom"/>
</dbReference>
<evidence type="ECO:0000256" key="1">
    <source>
        <dbReference type="ARBA" id="ARBA00004474"/>
    </source>
</evidence>
<comment type="subcellular location">
    <subcellularLocation>
        <location evidence="1">Plastid</location>
    </subcellularLocation>
</comment>
<dbReference type="Pfam" id="PF04755">
    <property type="entry name" value="PAP_fibrillin"/>
    <property type="match status" value="1"/>
</dbReference>
<reference evidence="6" key="2">
    <citation type="submission" date="2025-08" db="UniProtKB">
        <authorList>
            <consortium name="RefSeq"/>
        </authorList>
    </citation>
    <scope>IDENTIFICATION</scope>
    <source>
        <tissue evidence="6">Leaf</tissue>
    </source>
</reference>
<dbReference type="AlphaFoldDB" id="A0A9R0IWS6"/>
<feature type="domain" description="Plastid lipid-associated protein/fibrillin conserved" evidence="4">
    <location>
        <begin position="70"/>
        <end position="213"/>
    </location>
</feature>